<comment type="caution">
    <text evidence="1">The sequence shown here is derived from an EMBL/GenBank/DDBJ whole genome shotgun (WGS) entry which is preliminary data.</text>
</comment>
<proteinExistence type="predicted"/>
<evidence type="ECO:0000313" key="2">
    <source>
        <dbReference type="Proteomes" id="UP001596378"/>
    </source>
</evidence>
<keyword evidence="2" id="KW-1185">Reference proteome</keyword>
<organism evidence="1 2">
    <name type="scientific">Cohnella cellulosilytica</name>
    <dbReference type="NCBI Taxonomy" id="986710"/>
    <lineage>
        <taxon>Bacteria</taxon>
        <taxon>Bacillati</taxon>
        <taxon>Bacillota</taxon>
        <taxon>Bacilli</taxon>
        <taxon>Bacillales</taxon>
        <taxon>Paenibacillaceae</taxon>
        <taxon>Cohnella</taxon>
    </lineage>
</organism>
<evidence type="ECO:0000313" key="1">
    <source>
        <dbReference type="EMBL" id="MFC7152784.1"/>
    </source>
</evidence>
<dbReference type="RefSeq" id="WP_378050923.1">
    <property type="nucleotide sequence ID" value="NZ_JBHMDN010000031.1"/>
</dbReference>
<sequence>MRKAGMIDEVLYDLTIIGGVPAGLLAHQYELVMTGGSDFHGF</sequence>
<dbReference type="Proteomes" id="UP001596378">
    <property type="component" value="Unassembled WGS sequence"/>
</dbReference>
<name>A0ABW2FKP4_9BACL</name>
<accession>A0ABW2FKP4</accession>
<gene>
    <name evidence="1" type="ORF">ACFQMJ_29965</name>
</gene>
<dbReference type="EMBL" id="JBHTAI010000026">
    <property type="protein sequence ID" value="MFC7152784.1"/>
    <property type="molecule type" value="Genomic_DNA"/>
</dbReference>
<protein>
    <submittedName>
        <fullName evidence="1">Uncharacterized protein</fullName>
    </submittedName>
</protein>
<reference evidence="2" key="1">
    <citation type="journal article" date="2019" name="Int. J. Syst. Evol. Microbiol.">
        <title>The Global Catalogue of Microorganisms (GCM) 10K type strain sequencing project: providing services to taxonomists for standard genome sequencing and annotation.</title>
        <authorList>
            <consortium name="The Broad Institute Genomics Platform"/>
            <consortium name="The Broad Institute Genome Sequencing Center for Infectious Disease"/>
            <person name="Wu L."/>
            <person name="Ma J."/>
        </authorList>
    </citation>
    <scope>NUCLEOTIDE SEQUENCE [LARGE SCALE GENOMIC DNA]</scope>
    <source>
        <strain evidence="2">KCTC 12907</strain>
    </source>
</reference>